<evidence type="ECO:0000313" key="2">
    <source>
        <dbReference type="Proteomes" id="UP001522905"/>
    </source>
</evidence>
<sequence length="120" mass="14041">MTLQIDQQEIEDVKNDLNSAKQRVHLVIFQTNYSIDTKPSMHLITDYQTFINAKNKFNESDLQIVRDILPVTDNLACWAIVQHKLVSKDYEDKFEVIKQLEFFTNKVLLENKLPVNGPDF</sequence>
<comment type="caution">
    <text evidence="1">The sequence shown here is derived from an EMBL/GenBank/DDBJ whole genome shotgun (WGS) entry which is preliminary data.</text>
</comment>
<accession>A0ABT0I1P8</accession>
<gene>
    <name evidence="1" type="ORF">LNP07_03800</name>
</gene>
<proteinExistence type="predicted"/>
<reference evidence="1 2" key="1">
    <citation type="submission" date="2021-11" db="EMBL/GenBank/DDBJ databases">
        <title>Comparative genomics of bee honey and flower isolates.</title>
        <authorList>
            <person name="Bechtner J.D."/>
            <person name="Gallus M.K."/>
            <person name="Ehrmann M."/>
        </authorList>
    </citation>
    <scope>NUCLEOTIDE SEQUENCE [LARGE SCALE GENOMIC DNA]</scope>
    <source>
        <strain evidence="1 2">M161</strain>
    </source>
</reference>
<name>A0ABT0I1P8_9LACO</name>
<dbReference type="Proteomes" id="UP001522905">
    <property type="component" value="Unassembled WGS sequence"/>
</dbReference>
<protein>
    <submittedName>
        <fullName evidence="1">Uncharacterized protein</fullName>
    </submittedName>
</protein>
<organism evidence="1 2">
    <name type="scientific">Apilactobacillus xinyiensis</name>
    <dbReference type="NCBI Taxonomy" id="2841032"/>
    <lineage>
        <taxon>Bacteria</taxon>
        <taxon>Bacillati</taxon>
        <taxon>Bacillota</taxon>
        <taxon>Bacilli</taxon>
        <taxon>Lactobacillales</taxon>
        <taxon>Lactobacillaceae</taxon>
        <taxon>Apilactobacillus</taxon>
    </lineage>
</organism>
<keyword evidence="2" id="KW-1185">Reference proteome</keyword>
<dbReference type="RefSeq" id="WP_248601641.1">
    <property type="nucleotide sequence ID" value="NZ_JAJIAO010000002.1"/>
</dbReference>
<dbReference type="EMBL" id="JAJIAO010000002">
    <property type="protein sequence ID" value="MCK8624634.1"/>
    <property type="molecule type" value="Genomic_DNA"/>
</dbReference>
<evidence type="ECO:0000313" key="1">
    <source>
        <dbReference type="EMBL" id="MCK8624634.1"/>
    </source>
</evidence>